<dbReference type="InterPro" id="IPR036465">
    <property type="entry name" value="vWFA_dom_sf"/>
</dbReference>
<keyword evidence="10 11" id="KW-0539">Nucleus</keyword>
<dbReference type="SMART" id="SM01047">
    <property type="entry name" value="C1_4"/>
    <property type="match status" value="1"/>
</dbReference>
<dbReference type="NCBIfam" id="TIGR00622">
    <property type="entry name" value="ssl1"/>
    <property type="match status" value="1"/>
</dbReference>
<comment type="subcellular location">
    <subcellularLocation>
        <location evidence="1 11">Nucleus</location>
    </subcellularLocation>
</comment>
<evidence type="ECO:0000256" key="3">
    <source>
        <dbReference type="ARBA" id="ARBA00022723"/>
    </source>
</evidence>
<comment type="caution">
    <text evidence="15">The sequence shown here is derived from an EMBL/GenBank/DDBJ whole genome shotgun (WGS) entry which is preliminary data.</text>
</comment>
<dbReference type="Pfam" id="PF04056">
    <property type="entry name" value="Ssl1"/>
    <property type="match status" value="1"/>
</dbReference>
<evidence type="ECO:0000256" key="6">
    <source>
        <dbReference type="ARBA" id="ARBA00022833"/>
    </source>
</evidence>
<keyword evidence="16" id="KW-1185">Reference proteome</keyword>
<keyword evidence="4" id="KW-0227">DNA damage</keyword>
<evidence type="ECO:0000256" key="5">
    <source>
        <dbReference type="ARBA" id="ARBA00022771"/>
    </source>
</evidence>
<dbReference type="SUPFAM" id="SSF53300">
    <property type="entry name" value="vWA-like"/>
    <property type="match status" value="1"/>
</dbReference>
<organism evidence="15 16">
    <name type="scientific">Rhodotorula diobovata</name>
    <dbReference type="NCBI Taxonomy" id="5288"/>
    <lineage>
        <taxon>Eukaryota</taxon>
        <taxon>Fungi</taxon>
        <taxon>Dikarya</taxon>
        <taxon>Basidiomycota</taxon>
        <taxon>Pucciniomycotina</taxon>
        <taxon>Microbotryomycetes</taxon>
        <taxon>Sporidiobolales</taxon>
        <taxon>Sporidiobolaceae</taxon>
        <taxon>Rhodotorula</taxon>
    </lineage>
</organism>
<evidence type="ECO:0000313" key="16">
    <source>
        <dbReference type="Proteomes" id="UP000311382"/>
    </source>
</evidence>
<dbReference type="InterPro" id="IPR002035">
    <property type="entry name" value="VWF_A"/>
</dbReference>
<evidence type="ECO:0000259" key="14">
    <source>
        <dbReference type="PROSITE" id="PS50234"/>
    </source>
</evidence>
<evidence type="ECO:0000256" key="11">
    <source>
        <dbReference type="PIRNR" id="PIRNR015919"/>
    </source>
</evidence>
<dbReference type="InterPro" id="IPR007198">
    <property type="entry name" value="Ssl1-like"/>
</dbReference>
<dbReference type="PANTHER" id="PTHR12695:SF2">
    <property type="entry name" value="GENERAL TRANSCRIPTION FACTOR IIH SUBUNIT 2-RELATED"/>
    <property type="match status" value="1"/>
</dbReference>
<comment type="similarity">
    <text evidence="2 11">Belongs to the GTF2H2 family.</text>
</comment>
<dbReference type="STRING" id="5288.A0A5C5FPY0"/>
<dbReference type="GO" id="GO:0006289">
    <property type="term" value="P:nucleotide-excision repair"/>
    <property type="evidence" value="ECO:0007669"/>
    <property type="project" value="UniProtKB-UniRule"/>
</dbReference>
<dbReference type="OrthoDB" id="284275at2759"/>
<gene>
    <name evidence="15" type="ORF">DMC30DRAFT_355716</name>
</gene>
<dbReference type="PIRSF" id="PIRSF015919">
    <property type="entry name" value="TFIIH_SSL1"/>
    <property type="match status" value="1"/>
</dbReference>
<dbReference type="GO" id="GO:0000439">
    <property type="term" value="C:transcription factor TFIIH core complex"/>
    <property type="evidence" value="ECO:0007669"/>
    <property type="project" value="UniProtKB-UniRule"/>
</dbReference>
<dbReference type="InterPro" id="IPR046349">
    <property type="entry name" value="C1-like_sf"/>
</dbReference>
<evidence type="ECO:0000256" key="7">
    <source>
        <dbReference type="ARBA" id="ARBA00023015"/>
    </source>
</evidence>
<evidence type="ECO:0000256" key="1">
    <source>
        <dbReference type="ARBA" id="ARBA00004123"/>
    </source>
</evidence>
<evidence type="ECO:0000256" key="10">
    <source>
        <dbReference type="ARBA" id="ARBA00023242"/>
    </source>
</evidence>
<feature type="region of interest" description="Disordered" evidence="13">
    <location>
        <begin position="1"/>
        <end position="79"/>
    </location>
</feature>
<dbReference type="SUPFAM" id="SSF57889">
    <property type="entry name" value="Cysteine-rich domain"/>
    <property type="match status" value="1"/>
</dbReference>
<dbReference type="GO" id="GO:0006351">
    <property type="term" value="P:DNA-templated transcription"/>
    <property type="evidence" value="ECO:0007669"/>
    <property type="project" value="InterPro"/>
</dbReference>
<comment type="function">
    <text evidence="11">Component of the general transcription and DNA repair factor IIH (TFIIH) core complex, which is involved in general and transcription-coupled nucleotide excision repair (NER) of damaged DNA and, when complexed to TFIIK, in RNA transcription by RNA polymerase II.</text>
</comment>
<proteinExistence type="inferred from homology"/>
<keyword evidence="3 11" id="KW-0479">Metal-binding</keyword>
<accession>A0A5C5FPY0</accession>
<feature type="zinc finger region" description="C4-type" evidence="12">
    <location>
        <begin position="368"/>
        <end position="385"/>
    </location>
</feature>
<dbReference type="InterPro" id="IPR012170">
    <property type="entry name" value="TFIIH_SSL1/p44"/>
</dbReference>
<keyword evidence="5" id="KW-0863">Zinc-finger</keyword>
<dbReference type="InterPro" id="IPR004595">
    <property type="entry name" value="TFIIH_C1-like_dom"/>
</dbReference>
<dbReference type="GO" id="GO:0008270">
    <property type="term" value="F:zinc ion binding"/>
    <property type="evidence" value="ECO:0007669"/>
    <property type="project" value="UniProtKB-UniRule"/>
</dbReference>
<feature type="compositionally biased region" description="Acidic residues" evidence="13">
    <location>
        <begin position="12"/>
        <end position="34"/>
    </location>
</feature>
<dbReference type="EMBL" id="SOZI01000145">
    <property type="protein sequence ID" value="TNY18306.1"/>
    <property type="molecule type" value="Genomic_DNA"/>
</dbReference>
<name>A0A5C5FPY0_9BASI</name>
<evidence type="ECO:0000256" key="12">
    <source>
        <dbReference type="PIRSR" id="PIRSR015919-1"/>
    </source>
</evidence>
<evidence type="ECO:0000256" key="2">
    <source>
        <dbReference type="ARBA" id="ARBA00006092"/>
    </source>
</evidence>
<dbReference type="PANTHER" id="PTHR12695">
    <property type="entry name" value="GENERAL TRANSCRIPTION FACTOR IIH SUBUNIT 2"/>
    <property type="match status" value="1"/>
</dbReference>
<evidence type="ECO:0000256" key="4">
    <source>
        <dbReference type="ARBA" id="ARBA00022763"/>
    </source>
</evidence>
<dbReference type="Gene3D" id="3.30.40.10">
    <property type="entry name" value="Zinc/RING finger domain, C3HC4 (zinc finger)"/>
    <property type="match status" value="1"/>
</dbReference>
<dbReference type="AlphaFoldDB" id="A0A5C5FPY0"/>
<dbReference type="PROSITE" id="PS50234">
    <property type="entry name" value="VWFA"/>
    <property type="match status" value="1"/>
</dbReference>
<feature type="region of interest" description="Disordered" evidence="13">
    <location>
        <begin position="310"/>
        <end position="335"/>
    </location>
</feature>
<keyword evidence="8 11" id="KW-0804">Transcription</keyword>
<dbReference type="GO" id="GO:0005675">
    <property type="term" value="C:transcription factor TFIIH holo complex"/>
    <property type="evidence" value="ECO:0007669"/>
    <property type="project" value="UniProtKB-UniRule"/>
</dbReference>
<dbReference type="SMART" id="SM00327">
    <property type="entry name" value="VWA"/>
    <property type="match status" value="1"/>
</dbReference>
<keyword evidence="7 11" id="KW-0805">Transcription regulation</keyword>
<evidence type="ECO:0000313" key="15">
    <source>
        <dbReference type="EMBL" id="TNY18306.1"/>
    </source>
</evidence>
<feature type="compositionally biased region" description="Low complexity" evidence="13">
    <location>
        <begin position="321"/>
        <end position="335"/>
    </location>
</feature>
<evidence type="ECO:0000256" key="13">
    <source>
        <dbReference type="SAM" id="MobiDB-lite"/>
    </source>
</evidence>
<evidence type="ECO:0000256" key="9">
    <source>
        <dbReference type="ARBA" id="ARBA00023204"/>
    </source>
</evidence>
<dbReference type="FunFam" id="3.40.50.410:FF:000015">
    <property type="entry name" value="General transcription factor IIH subunit 2"/>
    <property type="match status" value="1"/>
</dbReference>
<dbReference type="GO" id="GO:0006357">
    <property type="term" value="P:regulation of transcription by RNA polymerase II"/>
    <property type="evidence" value="ECO:0007669"/>
    <property type="project" value="UniProtKB-UniRule"/>
</dbReference>
<evidence type="ECO:0000256" key="8">
    <source>
        <dbReference type="ARBA" id="ARBA00023163"/>
    </source>
</evidence>
<dbReference type="Gene3D" id="3.40.50.410">
    <property type="entry name" value="von Willebrand factor, type A domain"/>
    <property type="match status" value="1"/>
</dbReference>
<dbReference type="Proteomes" id="UP000311382">
    <property type="component" value="Unassembled WGS sequence"/>
</dbReference>
<feature type="compositionally biased region" description="Polar residues" evidence="13">
    <location>
        <begin position="310"/>
        <end position="320"/>
    </location>
</feature>
<protein>
    <recommendedName>
        <fullName evidence="11">General transcription and DNA repair factor IIH</fullName>
    </recommendedName>
</protein>
<keyword evidence="9" id="KW-0234">DNA repair</keyword>
<sequence>MSKRVSQRDFVVADDDDDELLREDEDESDLDGDSDSSGGIARLRSKGATNRGATQRDAVGTRSATGAARSSKGKGKAWEGQFERTWDQVQEDDRGTLEGAVSDLLLSTKSRRVLRDTSSIQRGIIRHVYLVIDLSSAMLVRDYKATWLDLTVQYAQEFVTEFFDQNPIGQMALMVTRDGLAERLTPLSGNPADHLKVLQNKKKLEARGAPSLQNVLQLAKTGLAHLPPHGSREVIVILGSLTTCDPTNIHQTIVETEKERIRVNIIGLTADMKICRDICDQTKGVYRVARDDLAFRDLLFEFVSPPPTIASSKASSHVLGSTSTNPTSGTSSSSSADLMQMGFPALVHTTYPAVCACHGKLKTSGYSCPRCKARLCDVPTECRVCGLTVVNAPQLARSYRHLFPVRGLFLSFPRGRASSSFLQTDPVSHPLTDPPTCFSCFFPFAPPPTSTSSSSTSATTTAAAAGDLSPLGRYRCPACTRHFCLECDRLVHDALGFCPGCAGSGPGAGRGKGGGEGEGEGA</sequence>
<feature type="domain" description="VWFA" evidence="14">
    <location>
        <begin position="127"/>
        <end position="268"/>
    </location>
</feature>
<keyword evidence="6 11" id="KW-0862">Zinc</keyword>
<reference evidence="15 16" key="1">
    <citation type="submission" date="2019-03" db="EMBL/GenBank/DDBJ databases">
        <title>Rhodosporidium diobovatum UCD-FST 08-225 genome sequencing, assembly, and annotation.</title>
        <authorList>
            <person name="Fakankun I.U."/>
            <person name="Fristensky B."/>
            <person name="Levin D.B."/>
        </authorList>
    </citation>
    <scope>NUCLEOTIDE SEQUENCE [LARGE SCALE GENOMIC DNA]</scope>
    <source>
        <strain evidence="15 16">UCD-FST 08-225</strain>
    </source>
</reference>
<dbReference type="InterPro" id="IPR013083">
    <property type="entry name" value="Znf_RING/FYVE/PHD"/>
</dbReference>
<dbReference type="Pfam" id="PF07975">
    <property type="entry name" value="C1_4"/>
    <property type="match status" value="1"/>
</dbReference>